<reference evidence="1 2" key="2">
    <citation type="journal article" date="2022" name="Mol. Ecol. Resour.">
        <title>The genomes of chicory, endive, great burdock and yacon provide insights into Asteraceae paleo-polyploidization history and plant inulin production.</title>
        <authorList>
            <person name="Fan W."/>
            <person name="Wang S."/>
            <person name="Wang H."/>
            <person name="Wang A."/>
            <person name="Jiang F."/>
            <person name="Liu H."/>
            <person name="Zhao H."/>
            <person name="Xu D."/>
            <person name="Zhang Y."/>
        </authorList>
    </citation>
    <scope>NUCLEOTIDE SEQUENCE [LARGE SCALE GENOMIC DNA]</scope>
    <source>
        <strain evidence="2">cv. Yunnan</strain>
        <tissue evidence="1">Leaves</tissue>
    </source>
</reference>
<sequence length="187" mass="20449">MNHRLRGHGFPGVNVEDPDVGRLLGFRSGDIYSGGSGGGDGCGGGKRVEKVEEAIFVCKVRLQNPKHLRSMELATKAIEVANRAASNNTVINVFLGVAFAGLTVRSFNQQRQIETLESQRESLVKSNKSMRQTIWDWKQKLYADVESDKKPIVPLSKLKSIYGEAPTVQKSVGTTEDGKASSTKIMI</sequence>
<keyword evidence="2" id="KW-1185">Reference proteome</keyword>
<comment type="caution">
    <text evidence="1">The sequence shown here is derived from an EMBL/GenBank/DDBJ whole genome shotgun (WGS) entry which is preliminary data.</text>
</comment>
<protein>
    <submittedName>
        <fullName evidence="1">Uncharacterized protein</fullName>
    </submittedName>
</protein>
<organism evidence="1 2">
    <name type="scientific">Smallanthus sonchifolius</name>
    <dbReference type="NCBI Taxonomy" id="185202"/>
    <lineage>
        <taxon>Eukaryota</taxon>
        <taxon>Viridiplantae</taxon>
        <taxon>Streptophyta</taxon>
        <taxon>Embryophyta</taxon>
        <taxon>Tracheophyta</taxon>
        <taxon>Spermatophyta</taxon>
        <taxon>Magnoliopsida</taxon>
        <taxon>eudicotyledons</taxon>
        <taxon>Gunneridae</taxon>
        <taxon>Pentapetalae</taxon>
        <taxon>asterids</taxon>
        <taxon>campanulids</taxon>
        <taxon>Asterales</taxon>
        <taxon>Asteraceae</taxon>
        <taxon>Asteroideae</taxon>
        <taxon>Heliantheae alliance</taxon>
        <taxon>Millerieae</taxon>
        <taxon>Smallanthus</taxon>
    </lineage>
</organism>
<gene>
    <name evidence="1" type="ORF">L1987_47038</name>
</gene>
<evidence type="ECO:0000313" key="1">
    <source>
        <dbReference type="EMBL" id="KAI3777240.1"/>
    </source>
</evidence>
<dbReference type="Proteomes" id="UP001056120">
    <property type="component" value="Linkage Group LG15"/>
</dbReference>
<proteinExistence type="predicted"/>
<accession>A0ACB9G1H9</accession>
<dbReference type="EMBL" id="CM042032">
    <property type="protein sequence ID" value="KAI3777240.1"/>
    <property type="molecule type" value="Genomic_DNA"/>
</dbReference>
<reference evidence="2" key="1">
    <citation type="journal article" date="2022" name="Mol. Ecol. Resour.">
        <title>The genomes of chicory, endive, great burdock and yacon provide insights into Asteraceae palaeo-polyploidization history and plant inulin production.</title>
        <authorList>
            <person name="Fan W."/>
            <person name="Wang S."/>
            <person name="Wang H."/>
            <person name="Wang A."/>
            <person name="Jiang F."/>
            <person name="Liu H."/>
            <person name="Zhao H."/>
            <person name="Xu D."/>
            <person name="Zhang Y."/>
        </authorList>
    </citation>
    <scope>NUCLEOTIDE SEQUENCE [LARGE SCALE GENOMIC DNA]</scope>
    <source>
        <strain evidence="2">cv. Yunnan</strain>
    </source>
</reference>
<name>A0ACB9G1H9_9ASTR</name>
<evidence type="ECO:0000313" key="2">
    <source>
        <dbReference type="Proteomes" id="UP001056120"/>
    </source>
</evidence>